<name>A0A9N8E765_9STRA</name>
<accession>A0A9N8E765</accession>
<organism evidence="1 2">
    <name type="scientific">Seminavis robusta</name>
    <dbReference type="NCBI Taxonomy" id="568900"/>
    <lineage>
        <taxon>Eukaryota</taxon>
        <taxon>Sar</taxon>
        <taxon>Stramenopiles</taxon>
        <taxon>Ochrophyta</taxon>
        <taxon>Bacillariophyta</taxon>
        <taxon>Bacillariophyceae</taxon>
        <taxon>Bacillariophycidae</taxon>
        <taxon>Naviculales</taxon>
        <taxon>Naviculaceae</taxon>
        <taxon>Seminavis</taxon>
    </lineage>
</organism>
<gene>
    <name evidence="1" type="ORF">SEMRO_723_G192980.1</name>
</gene>
<protein>
    <submittedName>
        <fullName evidence="1">Uncharacterized protein</fullName>
    </submittedName>
</protein>
<dbReference type="AlphaFoldDB" id="A0A9N8E765"/>
<dbReference type="Proteomes" id="UP001153069">
    <property type="component" value="Unassembled WGS sequence"/>
</dbReference>
<evidence type="ECO:0000313" key="1">
    <source>
        <dbReference type="EMBL" id="CAB9515553.1"/>
    </source>
</evidence>
<proteinExistence type="predicted"/>
<dbReference type="CDD" id="cd09272">
    <property type="entry name" value="RNase_HI_RT_Ty1"/>
    <property type="match status" value="1"/>
</dbReference>
<dbReference type="OrthoDB" id="42576at2759"/>
<comment type="caution">
    <text evidence="1">The sequence shown here is derived from an EMBL/GenBank/DDBJ whole genome shotgun (WGS) entry which is preliminary data.</text>
</comment>
<sequence>MHPDGTLSVNSMSDVDFAGLYKVDPMADVSSAKSRMGYIIGMGGCPLVWKSHQLIPCVCLGTTEAEYYSLSHCLRVLIPIRRVLAEHTQLLNVPHEMKVTITSEASEDISAALLLARDHRLSSRTRYYHTQAHHFWQFVDDGTIKIVPCESALMDAYYFTKAMPREGFEANRKCVQGWSFCNLIF</sequence>
<keyword evidence="2" id="KW-1185">Reference proteome</keyword>
<dbReference type="EMBL" id="CAICTM010000722">
    <property type="protein sequence ID" value="CAB9515553.1"/>
    <property type="molecule type" value="Genomic_DNA"/>
</dbReference>
<reference evidence="1" key="1">
    <citation type="submission" date="2020-06" db="EMBL/GenBank/DDBJ databases">
        <authorList>
            <consortium name="Plant Systems Biology data submission"/>
        </authorList>
    </citation>
    <scope>NUCLEOTIDE SEQUENCE</scope>
    <source>
        <strain evidence="1">D6</strain>
    </source>
</reference>
<evidence type="ECO:0000313" key="2">
    <source>
        <dbReference type="Proteomes" id="UP001153069"/>
    </source>
</evidence>